<reference evidence="1 2" key="1">
    <citation type="submission" date="2014-03" db="EMBL/GenBank/DDBJ databases">
        <title>Draft Genome Sequences of Four Burkholderia Strains.</title>
        <authorList>
            <person name="Liu X.Y."/>
            <person name="Li C.X."/>
            <person name="Xu J.H."/>
        </authorList>
    </citation>
    <scope>NUCLEOTIDE SEQUENCE [LARGE SCALE GENOMIC DNA]</scope>
    <source>
        <strain evidence="1 2">DSM 50014</strain>
    </source>
</reference>
<gene>
    <name evidence="1" type="ORF">BG61_29800</name>
</gene>
<comment type="caution">
    <text evidence="1">The sequence shown here is derived from an EMBL/GenBank/DDBJ whole genome shotgun (WGS) entry which is preliminary data.</text>
</comment>
<protein>
    <submittedName>
        <fullName evidence="1">Uncharacterized protein</fullName>
    </submittedName>
</protein>
<evidence type="ECO:0000313" key="2">
    <source>
        <dbReference type="Proteomes" id="UP000027466"/>
    </source>
</evidence>
<accession>A0A069PRG8</accession>
<sequence length="308" mass="34368">MPGDVAERFLRDAEDRERNGFAKAREPCVGCAGERHVERRARREAFGPVGERAGDAAVQLRRAQARDGLLIRLAHRIERLLRDAERFGARRRSVGGQPRFEARQREARGGQRGAGGVVQFLREHAAHALVGGRELGGKLMHACRETLDFAIRGQLGVHQRGQRRSRASGGIVRGVRAGRLARRERRRLNVAKGRMAWLALIQYRSSRRLHFNFSSQGAQSATFAPVRHRDVTKFTLCNSKNVPSRQGWRSFQCCGSYLKNIISLCPVRIRTANFMPFRKLATPTLVGKTPTGRVTGGNTCNFQIAPSG</sequence>
<dbReference type="AlphaFoldDB" id="A0A069PRG8"/>
<dbReference type="Proteomes" id="UP000027466">
    <property type="component" value="Unassembled WGS sequence"/>
</dbReference>
<organism evidence="1 2">
    <name type="scientific">Caballeronia glathei</name>
    <dbReference type="NCBI Taxonomy" id="60547"/>
    <lineage>
        <taxon>Bacteria</taxon>
        <taxon>Pseudomonadati</taxon>
        <taxon>Pseudomonadota</taxon>
        <taxon>Betaproteobacteria</taxon>
        <taxon>Burkholderiales</taxon>
        <taxon>Burkholderiaceae</taxon>
        <taxon>Caballeronia</taxon>
    </lineage>
</organism>
<name>A0A069PRG8_9BURK</name>
<proteinExistence type="predicted"/>
<dbReference type="EMBL" id="JFHC01000050">
    <property type="protein sequence ID" value="KDR39891.1"/>
    <property type="molecule type" value="Genomic_DNA"/>
</dbReference>
<keyword evidence="2" id="KW-1185">Reference proteome</keyword>
<evidence type="ECO:0000313" key="1">
    <source>
        <dbReference type="EMBL" id="KDR39891.1"/>
    </source>
</evidence>